<dbReference type="InterPro" id="IPR029006">
    <property type="entry name" value="ADF-H/Gelsolin-like_dom_sf"/>
</dbReference>
<sequence>MENPAPETRAERIARYKAERRRELAERYGNQEEELPSKWSRREREGREGRDSALTDKPYLEEVNGGAGRRGRAPPQRDPPPPKISNGFEGEPTSENAYLSRQCDVLGFAGENLPEPQGSPGPDLPQLCTRVSVGQLRSALLQQTRTGTQAEGVVADSSGMASTLDLAVKPGGEGGRRRTRRYLPGGAAGGRKTNERFRTQPVTASEMEESCGCVEREREERQKMDVKIDDRAKMSVAAKMSLFKELEKTSDASSFLKPRSYENRVRRSTQPITREEMIVGEPQALQADLEVEDDESSKLTLSEKLALFNKLSQPRAPGGEGSPSAEATERRRQKGGRYRTQPITVDEVNLLQKGPVQLPPLRLSAHLSDRQQALSVNLKPSEVRQSQPRSDQERAPGPELLTEPTSHPAVDYSSQHALQQGSEVKGILKKSQSEAPRSSAPWRQRTRQDVSSSVSSARNRRSFPEEHATTPAETSSQTQLPQHLQIDKTSINKDRLTDQYQEEERKTTPTVKPQEPVYSTVYSPPSSTTQYVMCFNERSLSYEAQEVSSPTQSQPHSWRQRKNSVESDAPTQMQTDRQETPTPEVFQEMPRPVTVETAKEVVTPQATSLPICREGHADTEQDLSDLCLTNTPILSSAVAEHRRAVRPSRRTQGSRNPLRALAARDDIRQDFMEPQNNGAAVETNRITKNSNGSSADVTSSVTVTNSHYIPFTNLMLIQIKGWSQVQVRLVEPASRSLNSGDCFLLVTPVRCFLWTGRFANVNKRVLASEMASLIVTQRDLGCQTTEAVLLEEGVNTDSEEALEFWNLLGGKALYRGSGTTEEDEQYERAMTESNCVYRLHQDRLVPHEQGWASALRRSLLDSSQTLLFDFGSELYLWHGKDVGPSDRKLALQLAQQVWGGPYDYSNCRINPLDPSGTNAQIHRQGVGRPVWALFGRVFEEGETVLFKLKFVDWIKPKEADQDADSTPPGQQEVQNPLPVSSPVSPPIEHWSCDAKALFAGQGVANSGSITLEGVDVQRGRDLVTLSDGRQAELSTVAVETWQVGENGEHEIPPNSLGHFHEHDTYVVRWTYRLNALGEILCLLDQIVAESNGTGQQGSALFLWQGRHSRVSGQDLSPALTYAVEPQSRVLVNEGEEPPCFLQLFQGGLVIHAGHRDESSQHPGGWRLFCVRGDMPQEASLLEVECSCSSLRSRGSLVLLNAQQGALLLWHGCKAHATARQVAKHAAERLTHVCSPVLGLSSGSPIRVQEVEEGAEPTEFWNAIGPQDRKSYDCMLQDPGKYQFTPRLFHFSVQSGTFKGEELINPARVTGVVTAMPFLQRRLYSVPHPALFLLDNCMEVYLWQGGETVGSQRPHWDNERKCAMETALQYCRERNPRRPPMAYLIEEGAEPFTFTNVFPYWEKSPRAMQQDVRKKLTLVQDALALLSKTQFPLEILLRRPLPEGVDPNRLETYLSDHDFQMVLEMKRSDYNSLSDWQQINLKKSKGLY</sequence>
<dbReference type="InterPro" id="IPR007122">
    <property type="entry name" value="Villin/Gelsolin"/>
</dbReference>
<dbReference type="PROSITE" id="PS51089">
    <property type="entry name" value="HP"/>
    <property type="match status" value="1"/>
</dbReference>
<dbReference type="PANTHER" id="PTHR11977:SF119">
    <property type="entry name" value="SUPERVILLIN ISOFORM X1"/>
    <property type="match status" value="1"/>
</dbReference>
<feature type="compositionally biased region" description="Basic and acidic residues" evidence="3">
    <location>
        <begin position="40"/>
        <end position="60"/>
    </location>
</feature>
<dbReference type="GO" id="GO:0015629">
    <property type="term" value="C:actin cytoskeleton"/>
    <property type="evidence" value="ECO:0007669"/>
    <property type="project" value="TreeGrafter"/>
</dbReference>
<gene>
    <name evidence="6" type="primary">svilc</name>
</gene>
<dbReference type="GO" id="GO:0005546">
    <property type="term" value="F:phosphatidylinositol-4,5-bisphosphate binding"/>
    <property type="evidence" value="ECO:0007669"/>
    <property type="project" value="TreeGrafter"/>
</dbReference>
<dbReference type="InterPro" id="IPR003128">
    <property type="entry name" value="Villin_headpiece"/>
</dbReference>
<evidence type="ECO:0000256" key="2">
    <source>
        <dbReference type="ARBA" id="ARBA00023203"/>
    </source>
</evidence>
<feature type="region of interest" description="Disordered" evidence="3">
    <location>
        <begin position="108"/>
        <end position="127"/>
    </location>
</feature>
<dbReference type="GO" id="GO:0051016">
    <property type="term" value="P:barbed-end actin filament capping"/>
    <property type="evidence" value="ECO:0007669"/>
    <property type="project" value="TreeGrafter"/>
</dbReference>
<dbReference type="GO" id="GO:0051014">
    <property type="term" value="P:actin filament severing"/>
    <property type="evidence" value="ECO:0007669"/>
    <property type="project" value="TreeGrafter"/>
</dbReference>
<reference evidence="6" key="1">
    <citation type="submission" date="2025-08" db="UniProtKB">
        <authorList>
            <consortium name="RefSeq"/>
        </authorList>
    </citation>
    <scope>IDENTIFICATION</scope>
</reference>
<dbReference type="GO" id="GO:0005737">
    <property type="term" value="C:cytoplasm"/>
    <property type="evidence" value="ECO:0007669"/>
    <property type="project" value="TreeGrafter"/>
</dbReference>
<evidence type="ECO:0000256" key="3">
    <source>
        <dbReference type="SAM" id="MobiDB-lite"/>
    </source>
</evidence>
<dbReference type="SMART" id="SM00153">
    <property type="entry name" value="VHP"/>
    <property type="match status" value="1"/>
</dbReference>
<dbReference type="Proteomes" id="UP000504632">
    <property type="component" value="Chromosome 16"/>
</dbReference>
<dbReference type="Gene3D" id="3.40.20.10">
    <property type="entry name" value="Severin"/>
    <property type="match status" value="5"/>
</dbReference>
<evidence type="ECO:0000256" key="1">
    <source>
        <dbReference type="ARBA" id="ARBA00008418"/>
    </source>
</evidence>
<feature type="domain" description="HP" evidence="4">
    <location>
        <begin position="1424"/>
        <end position="1487"/>
    </location>
</feature>
<dbReference type="PANTHER" id="PTHR11977">
    <property type="entry name" value="VILLIN"/>
    <property type="match status" value="1"/>
</dbReference>
<dbReference type="GO" id="GO:0051015">
    <property type="term" value="F:actin filament binding"/>
    <property type="evidence" value="ECO:0007669"/>
    <property type="project" value="InterPro"/>
</dbReference>
<dbReference type="InterPro" id="IPR007123">
    <property type="entry name" value="Gelsolin-like_dom"/>
</dbReference>
<keyword evidence="5" id="KW-1185">Reference proteome</keyword>
<proteinExistence type="inferred from homology"/>
<comment type="similarity">
    <text evidence="1">Belongs to the villin/gelsolin family.</text>
</comment>
<organism evidence="5 6">
    <name type="scientific">Chanos chanos</name>
    <name type="common">Milkfish</name>
    <name type="synonym">Mugil chanos</name>
    <dbReference type="NCBI Taxonomy" id="29144"/>
    <lineage>
        <taxon>Eukaryota</taxon>
        <taxon>Metazoa</taxon>
        <taxon>Chordata</taxon>
        <taxon>Craniata</taxon>
        <taxon>Vertebrata</taxon>
        <taxon>Euteleostomi</taxon>
        <taxon>Actinopterygii</taxon>
        <taxon>Neopterygii</taxon>
        <taxon>Teleostei</taxon>
        <taxon>Ostariophysi</taxon>
        <taxon>Gonorynchiformes</taxon>
        <taxon>Chanidae</taxon>
        <taxon>Chanos</taxon>
    </lineage>
</organism>
<feature type="compositionally biased region" description="Low complexity" evidence="3">
    <location>
        <begin position="516"/>
        <end position="525"/>
    </location>
</feature>
<feature type="region of interest" description="Disordered" evidence="3">
    <location>
        <begin position="545"/>
        <end position="582"/>
    </location>
</feature>
<feature type="region of interest" description="Disordered" evidence="3">
    <location>
        <begin position="25"/>
        <end position="99"/>
    </location>
</feature>
<protein>
    <submittedName>
        <fullName evidence="6">Supervillin</fullName>
    </submittedName>
</protein>
<dbReference type="InParanoid" id="A0A6J2X084"/>
<feature type="region of interest" description="Disordered" evidence="3">
    <location>
        <begin position="166"/>
        <end position="222"/>
    </location>
</feature>
<evidence type="ECO:0000313" key="6">
    <source>
        <dbReference type="RefSeq" id="XP_030649796.1"/>
    </source>
</evidence>
<dbReference type="SMART" id="SM00262">
    <property type="entry name" value="GEL"/>
    <property type="match status" value="4"/>
</dbReference>
<dbReference type="GO" id="GO:0008154">
    <property type="term" value="P:actin polymerization or depolymerization"/>
    <property type="evidence" value="ECO:0007669"/>
    <property type="project" value="TreeGrafter"/>
</dbReference>
<dbReference type="SUPFAM" id="SSF55753">
    <property type="entry name" value="Actin depolymerizing proteins"/>
    <property type="match status" value="5"/>
</dbReference>
<dbReference type="OrthoDB" id="28894at2759"/>
<evidence type="ECO:0000259" key="4">
    <source>
        <dbReference type="PROSITE" id="PS51089"/>
    </source>
</evidence>
<accession>A0A6J2X084</accession>
<feature type="region of interest" description="Disordered" evidence="3">
    <location>
        <begin position="362"/>
        <end position="525"/>
    </location>
</feature>
<feature type="region of interest" description="Disordered" evidence="3">
    <location>
        <begin position="308"/>
        <end position="346"/>
    </location>
</feature>
<name>A0A6J2X084_CHACN</name>
<dbReference type="RefSeq" id="XP_030649796.1">
    <property type="nucleotide sequence ID" value="XM_030793936.1"/>
</dbReference>
<feature type="compositionally biased region" description="Polar residues" evidence="3">
    <location>
        <begin position="546"/>
        <end position="557"/>
    </location>
</feature>
<dbReference type="InterPro" id="IPR036886">
    <property type="entry name" value="Villin_headpiece_dom_sf"/>
</dbReference>
<keyword evidence="2" id="KW-0009">Actin-binding</keyword>
<dbReference type="SUPFAM" id="SSF47050">
    <property type="entry name" value="VHP, Villin headpiece domain"/>
    <property type="match status" value="1"/>
</dbReference>
<evidence type="ECO:0000313" key="5">
    <source>
        <dbReference type="Proteomes" id="UP000504632"/>
    </source>
</evidence>
<feature type="compositionally biased region" description="Basic and acidic residues" evidence="3">
    <location>
        <begin position="490"/>
        <end position="507"/>
    </location>
</feature>
<feature type="compositionally biased region" description="Polar residues" evidence="3">
    <location>
        <begin position="471"/>
        <end position="482"/>
    </location>
</feature>
<dbReference type="GeneID" id="115829772"/>
<dbReference type="Pfam" id="PF00626">
    <property type="entry name" value="Gelsolin"/>
    <property type="match status" value="1"/>
</dbReference>
<feature type="compositionally biased region" description="Polar residues" evidence="3">
    <location>
        <begin position="412"/>
        <end position="422"/>
    </location>
</feature>
<dbReference type="Gene3D" id="1.10.950.10">
    <property type="entry name" value="Villin headpiece domain"/>
    <property type="match status" value="1"/>
</dbReference>
<dbReference type="Pfam" id="PF02209">
    <property type="entry name" value="VHP"/>
    <property type="match status" value="1"/>
</dbReference>
<feature type="region of interest" description="Disordered" evidence="3">
    <location>
        <begin position="959"/>
        <end position="982"/>
    </location>
</feature>
<dbReference type="CTD" id="100006087"/>